<organism evidence="2 3">
    <name type="scientific">Carpinus fangiana</name>
    <dbReference type="NCBI Taxonomy" id="176857"/>
    <lineage>
        <taxon>Eukaryota</taxon>
        <taxon>Viridiplantae</taxon>
        <taxon>Streptophyta</taxon>
        <taxon>Embryophyta</taxon>
        <taxon>Tracheophyta</taxon>
        <taxon>Spermatophyta</taxon>
        <taxon>Magnoliopsida</taxon>
        <taxon>eudicotyledons</taxon>
        <taxon>Gunneridae</taxon>
        <taxon>Pentapetalae</taxon>
        <taxon>rosids</taxon>
        <taxon>fabids</taxon>
        <taxon>Fagales</taxon>
        <taxon>Betulaceae</taxon>
        <taxon>Carpinus</taxon>
    </lineage>
</organism>
<dbReference type="Pfam" id="PF23247">
    <property type="entry name" value="LRR_RPS2"/>
    <property type="match status" value="1"/>
</dbReference>
<sequence>MSVSECESITEIVTREGGEANDDEVISFSKLSYLKLDCLPRLTNFCSGSYCLELPSLEEVIVRQCQEMKIFSHGDLRTPKLQRVEATEEDEWHWKDDLNSTIHWLWEAKL</sequence>
<evidence type="ECO:0000313" key="3">
    <source>
        <dbReference type="Proteomes" id="UP000327013"/>
    </source>
</evidence>
<protein>
    <recommendedName>
        <fullName evidence="1">Disease resistance protein At4g27190-like leucine-rich repeats domain-containing protein</fullName>
    </recommendedName>
</protein>
<proteinExistence type="predicted"/>
<evidence type="ECO:0000313" key="2">
    <source>
        <dbReference type="EMBL" id="KAE8076544.1"/>
    </source>
</evidence>
<feature type="domain" description="Disease resistance protein At4g27190-like leucine-rich repeats" evidence="1">
    <location>
        <begin position="1"/>
        <end position="69"/>
    </location>
</feature>
<reference evidence="2 3" key="1">
    <citation type="submission" date="2019-06" db="EMBL/GenBank/DDBJ databases">
        <title>A chromosomal-level reference genome of Carpinus fangiana (Coryloideae, Betulaceae).</title>
        <authorList>
            <person name="Yang X."/>
            <person name="Wang Z."/>
            <person name="Zhang L."/>
            <person name="Hao G."/>
            <person name="Liu J."/>
            <person name="Yang Y."/>
        </authorList>
    </citation>
    <scope>NUCLEOTIDE SEQUENCE [LARGE SCALE GENOMIC DNA]</scope>
    <source>
        <strain evidence="2">Cfa_2016G</strain>
        <tissue evidence="2">Leaf</tissue>
    </source>
</reference>
<dbReference type="InterPro" id="IPR057135">
    <property type="entry name" value="At4g27190-like_LRR"/>
</dbReference>
<name>A0A5N6RD24_9ROSI</name>
<dbReference type="Proteomes" id="UP000327013">
    <property type="component" value="Chromosome 6"/>
</dbReference>
<keyword evidence="3" id="KW-1185">Reference proteome</keyword>
<dbReference type="EMBL" id="CM017326">
    <property type="protein sequence ID" value="KAE8076544.1"/>
    <property type="molecule type" value="Genomic_DNA"/>
</dbReference>
<dbReference type="AlphaFoldDB" id="A0A5N6RD24"/>
<dbReference type="OrthoDB" id="1750315at2759"/>
<accession>A0A5N6RD24</accession>
<evidence type="ECO:0000259" key="1">
    <source>
        <dbReference type="Pfam" id="PF23247"/>
    </source>
</evidence>
<gene>
    <name evidence="2" type="ORF">FH972_015187</name>
</gene>